<name>A0A178V1Z6_ARATH</name>
<evidence type="ECO:0000256" key="1">
    <source>
        <dbReference type="SAM" id="MobiDB-lite"/>
    </source>
</evidence>
<dbReference type="EMBL" id="LUHQ01000004">
    <property type="protein sequence ID" value="OAO99710.1"/>
    <property type="molecule type" value="Genomic_DNA"/>
</dbReference>
<accession>A0A178V1Z6</accession>
<protein>
    <recommendedName>
        <fullName evidence="4">Ubiquitin-like protease family profile domain-containing protein</fullName>
    </recommendedName>
</protein>
<evidence type="ECO:0008006" key="4">
    <source>
        <dbReference type="Google" id="ProtNLM"/>
    </source>
</evidence>
<reference evidence="3" key="1">
    <citation type="journal article" date="2016" name="Proc. Natl. Acad. Sci. U.S.A.">
        <title>Chromosome-level assembly of Arabidopsis thaliana Ler reveals the extent of translocation and inversion polymorphisms.</title>
        <authorList>
            <person name="Zapata L."/>
            <person name="Ding J."/>
            <person name="Willing E.M."/>
            <person name="Hartwig B."/>
            <person name="Bezdan D."/>
            <person name="Jiao W.B."/>
            <person name="Patel V."/>
            <person name="Velikkakam James G."/>
            <person name="Koornneef M."/>
            <person name="Ossowski S."/>
            <person name="Schneeberger K."/>
        </authorList>
    </citation>
    <scope>NUCLEOTIDE SEQUENCE [LARGE SCALE GENOMIC DNA]</scope>
    <source>
        <strain evidence="3">cv. Landsberg erecta</strain>
    </source>
</reference>
<dbReference type="AlphaFoldDB" id="A0A178V1Z6"/>
<dbReference type="Proteomes" id="UP000078284">
    <property type="component" value="Chromosome 4"/>
</dbReference>
<evidence type="ECO:0000313" key="3">
    <source>
        <dbReference type="Proteomes" id="UP000078284"/>
    </source>
</evidence>
<dbReference type="PANTHER" id="PTHR48449">
    <property type="entry name" value="DUF1985 DOMAIN-CONTAINING PROTEIN"/>
    <property type="match status" value="1"/>
</dbReference>
<gene>
    <name evidence="2" type="ordered locus">AXX17_At4g06050</name>
</gene>
<organism evidence="2 3">
    <name type="scientific">Arabidopsis thaliana</name>
    <name type="common">Mouse-ear cress</name>
    <dbReference type="NCBI Taxonomy" id="3702"/>
    <lineage>
        <taxon>Eukaryota</taxon>
        <taxon>Viridiplantae</taxon>
        <taxon>Streptophyta</taxon>
        <taxon>Embryophyta</taxon>
        <taxon>Tracheophyta</taxon>
        <taxon>Spermatophyta</taxon>
        <taxon>Magnoliopsida</taxon>
        <taxon>eudicotyledons</taxon>
        <taxon>Gunneridae</taxon>
        <taxon>Pentapetalae</taxon>
        <taxon>rosids</taxon>
        <taxon>malvids</taxon>
        <taxon>Brassicales</taxon>
        <taxon>Brassicaceae</taxon>
        <taxon>Camelineae</taxon>
        <taxon>Arabidopsis</taxon>
    </lineage>
</organism>
<dbReference type="PANTHER" id="PTHR48449:SF1">
    <property type="entry name" value="DUF1985 DOMAIN-CONTAINING PROTEIN"/>
    <property type="match status" value="1"/>
</dbReference>
<proteinExistence type="predicted"/>
<comment type="caution">
    <text evidence="2">The sequence shown here is derived from an EMBL/GenBank/DDBJ whole genome shotgun (WGS) entry which is preliminary data.</text>
</comment>
<feature type="region of interest" description="Disordered" evidence="1">
    <location>
        <begin position="356"/>
        <end position="387"/>
    </location>
</feature>
<sequence length="658" mass="72987">MANPLLPQRLFLEGVEPNSERVQSYSELPLIDLIPNSLDAEDIEFLRNSQFGKLFEIPEGPGYSGKLIHFLLSRQLVVKKENEFWVAKARKSKRKLLPGKYWYSLFDQADVSVKWVINVVSILSGQVNGDPLDSASGVEDNDDANVDHMIHLIGKGYKFTASISKKQGRSNDQISSAMKQYVDMKDKQSENRMLKAISESEGRLTQLIMKAFSAPKQAASNMPSDICGHVGSSKNVVDSCGEEISGPKKGSGKEILSSVNHIVAFGSTSVDAYGALHLDHVLDSVLPEINVAAVKLPEPTLRRPVKKPRRNSRTTTIAPPKVRADKPSLETIIEAAQTETITGDGKNNPTCHDGVSSPTHFEDEEPAGDGAAKEVPIADDKLPNGTKEVVPNAEEKLANAQQPLELKSIEEKLPVTGDPREEVKMLTNFQQPLQISPLAKISKIFSMKGDINLGRELTLTSAEVEDIVDLKTVLCPLVMDMFINNIRIAWETRNTLDRKHMVALDRKHMVAFLDATFVYLLCKHYPKFSKTKDKGTYGFDDDILESTPSTFERIYIPFFCDKQHRVGLWVWSDSWNMSVIDCYCGGKKKGSLQPFGIYREKEIPQACFVRHSGVMAAHLIESHANGGIMACKLVKLVDVFSAAKKYMVAAYELANGHV</sequence>
<evidence type="ECO:0000313" key="2">
    <source>
        <dbReference type="EMBL" id="OAO99710.1"/>
    </source>
</evidence>